<feature type="domain" description="C2H2-type" evidence="13">
    <location>
        <begin position="139"/>
        <end position="167"/>
    </location>
</feature>
<evidence type="ECO:0000256" key="8">
    <source>
        <dbReference type="ARBA" id="ARBA00023125"/>
    </source>
</evidence>
<evidence type="ECO:0000256" key="5">
    <source>
        <dbReference type="ARBA" id="ARBA00022771"/>
    </source>
</evidence>
<dbReference type="FunFam" id="3.30.160.60:FF:002343">
    <property type="entry name" value="Zinc finger protein 33A"/>
    <property type="match status" value="1"/>
</dbReference>
<protein>
    <recommendedName>
        <fullName evidence="13">C2H2-type domain-containing protein</fullName>
    </recommendedName>
</protein>
<reference evidence="14" key="2">
    <citation type="submission" date="2025-09" db="UniProtKB">
        <authorList>
            <consortium name="Ensembl"/>
        </authorList>
    </citation>
    <scope>IDENTIFICATION</scope>
</reference>
<feature type="domain" description="C2H2-type" evidence="13">
    <location>
        <begin position="280"/>
        <end position="303"/>
    </location>
</feature>
<keyword evidence="8" id="KW-0238">DNA-binding</keyword>
<feature type="domain" description="C2H2-type" evidence="13">
    <location>
        <begin position="168"/>
        <end position="195"/>
    </location>
</feature>
<evidence type="ECO:0000256" key="6">
    <source>
        <dbReference type="ARBA" id="ARBA00022833"/>
    </source>
</evidence>
<feature type="compositionally biased region" description="Basic residues" evidence="12">
    <location>
        <begin position="81"/>
        <end position="105"/>
    </location>
</feature>
<evidence type="ECO:0000256" key="7">
    <source>
        <dbReference type="ARBA" id="ARBA00023015"/>
    </source>
</evidence>
<organism evidence="14 15">
    <name type="scientific">Chelydra serpentina</name>
    <name type="common">Snapping turtle</name>
    <name type="synonym">Testudo serpentina</name>
    <dbReference type="NCBI Taxonomy" id="8475"/>
    <lineage>
        <taxon>Eukaryota</taxon>
        <taxon>Metazoa</taxon>
        <taxon>Chordata</taxon>
        <taxon>Craniata</taxon>
        <taxon>Vertebrata</taxon>
        <taxon>Euteleostomi</taxon>
        <taxon>Archelosauria</taxon>
        <taxon>Testudinata</taxon>
        <taxon>Testudines</taxon>
        <taxon>Cryptodira</taxon>
        <taxon>Durocryptodira</taxon>
        <taxon>Americhelydia</taxon>
        <taxon>Chelydroidea</taxon>
        <taxon>Chelydridae</taxon>
        <taxon>Chelydra</taxon>
    </lineage>
</organism>
<evidence type="ECO:0000256" key="4">
    <source>
        <dbReference type="ARBA" id="ARBA00022737"/>
    </source>
</evidence>
<keyword evidence="9" id="KW-0804">Transcription</keyword>
<dbReference type="Ensembl" id="ENSCSRT00000016785.1">
    <property type="protein sequence ID" value="ENSCSRP00000016083.1"/>
    <property type="gene ID" value="ENSCSRG00000012309.1"/>
</dbReference>
<evidence type="ECO:0000256" key="3">
    <source>
        <dbReference type="ARBA" id="ARBA00022723"/>
    </source>
</evidence>
<feature type="domain" description="C2H2-type" evidence="13">
    <location>
        <begin position="252"/>
        <end position="279"/>
    </location>
</feature>
<sequence>MFIRSMWCQSKTFYLGADFPDAEETWDWSAIESSLGFFLTQSSSPGAAGARSLSKAEGQTPAVGPGNLEPLRPFPGTSGKNHSKKSVRGRHYKRQGRPQRQRKKLTRNEPATSRRHQRRSRPYLKPPAEGKAGSRKSLYTCRVCREEFKVQRDLISHYRTVHKRQELYHCSECGGSFRRKEEFRAHGKGHTKKRDHPCSECGKIFSQLSLLTAHQRIHTGERPYHCAECGKRFLYLSAFIIHKRVHSGERPYACAECGKQFMDSSTFRNHQKIHSEKRPHRCNQCGKGFKLTSNLTRHQKIHS</sequence>
<evidence type="ECO:0000256" key="2">
    <source>
        <dbReference type="ARBA" id="ARBA00006991"/>
    </source>
</evidence>
<evidence type="ECO:0000313" key="14">
    <source>
        <dbReference type="Ensembl" id="ENSCSRP00000016083.1"/>
    </source>
</evidence>
<evidence type="ECO:0000256" key="12">
    <source>
        <dbReference type="SAM" id="MobiDB-lite"/>
    </source>
</evidence>
<comment type="similarity">
    <text evidence="2">Belongs to the krueppel C2H2-type zinc-finger protein family.</text>
</comment>
<dbReference type="GO" id="GO:0008270">
    <property type="term" value="F:zinc ion binding"/>
    <property type="evidence" value="ECO:0007669"/>
    <property type="project" value="UniProtKB-KW"/>
</dbReference>
<dbReference type="SUPFAM" id="SSF57667">
    <property type="entry name" value="beta-beta-alpha zinc fingers"/>
    <property type="match status" value="4"/>
</dbReference>
<evidence type="ECO:0000256" key="1">
    <source>
        <dbReference type="ARBA" id="ARBA00004123"/>
    </source>
</evidence>
<evidence type="ECO:0000259" key="13">
    <source>
        <dbReference type="PROSITE" id="PS50157"/>
    </source>
</evidence>
<dbReference type="PROSITE" id="PS50157">
    <property type="entry name" value="ZINC_FINGER_C2H2_2"/>
    <property type="match status" value="6"/>
</dbReference>
<dbReference type="Gene3D" id="3.30.160.60">
    <property type="entry name" value="Classic Zinc Finger"/>
    <property type="match status" value="5"/>
</dbReference>
<keyword evidence="6" id="KW-0862">Zinc</keyword>
<keyword evidence="15" id="KW-1185">Reference proteome</keyword>
<dbReference type="FunFam" id="3.30.160.60:FF:000624">
    <property type="entry name" value="zinc finger protein 697"/>
    <property type="match status" value="1"/>
</dbReference>
<accession>A0A8C3XQX1</accession>
<dbReference type="AlphaFoldDB" id="A0A8C3XQX1"/>
<dbReference type="FunFam" id="3.30.160.60:FF:000681">
    <property type="entry name" value="zinc finger protein 205 isoform X1"/>
    <property type="match status" value="1"/>
</dbReference>
<dbReference type="PANTHER" id="PTHR23235">
    <property type="entry name" value="KRUEPPEL-LIKE TRANSCRIPTION FACTOR"/>
    <property type="match status" value="1"/>
</dbReference>
<dbReference type="Proteomes" id="UP000694403">
    <property type="component" value="Unplaced"/>
</dbReference>
<dbReference type="GO" id="GO:0000978">
    <property type="term" value="F:RNA polymerase II cis-regulatory region sequence-specific DNA binding"/>
    <property type="evidence" value="ECO:0007669"/>
    <property type="project" value="TreeGrafter"/>
</dbReference>
<feature type="region of interest" description="Disordered" evidence="12">
    <location>
        <begin position="46"/>
        <end position="133"/>
    </location>
</feature>
<dbReference type="InterPro" id="IPR036236">
    <property type="entry name" value="Znf_C2H2_sf"/>
</dbReference>
<evidence type="ECO:0000256" key="10">
    <source>
        <dbReference type="ARBA" id="ARBA00023242"/>
    </source>
</evidence>
<feature type="domain" description="C2H2-type" evidence="13">
    <location>
        <begin position="196"/>
        <end position="223"/>
    </location>
</feature>
<keyword evidence="7" id="KW-0805">Transcription regulation</keyword>
<feature type="domain" description="C2H2-type" evidence="13">
    <location>
        <begin position="224"/>
        <end position="251"/>
    </location>
</feature>
<evidence type="ECO:0000313" key="15">
    <source>
        <dbReference type="Proteomes" id="UP000694403"/>
    </source>
</evidence>
<dbReference type="FunFam" id="3.30.160.60:FF:000688">
    <property type="entry name" value="zinc finger protein 197 isoform X1"/>
    <property type="match status" value="1"/>
</dbReference>
<name>A0A8C3XQX1_CHESE</name>
<dbReference type="Pfam" id="PF00096">
    <property type="entry name" value="zf-C2H2"/>
    <property type="match status" value="5"/>
</dbReference>
<dbReference type="PROSITE" id="PS00028">
    <property type="entry name" value="ZINC_FINGER_C2H2_1"/>
    <property type="match status" value="6"/>
</dbReference>
<keyword evidence="3" id="KW-0479">Metal-binding</keyword>
<dbReference type="SMART" id="SM00355">
    <property type="entry name" value="ZnF_C2H2"/>
    <property type="match status" value="6"/>
</dbReference>
<keyword evidence="4" id="KW-0677">Repeat</keyword>
<evidence type="ECO:0000256" key="11">
    <source>
        <dbReference type="PROSITE-ProRule" id="PRU00042"/>
    </source>
</evidence>
<comment type="subcellular location">
    <subcellularLocation>
        <location evidence="1">Nucleus</location>
    </subcellularLocation>
</comment>
<reference evidence="14" key="1">
    <citation type="submission" date="2025-08" db="UniProtKB">
        <authorList>
            <consortium name="Ensembl"/>
        </authorList>
    </citation>
    <scope>IDENTIFICATION</scope>
</reference>
<keyword evidence="5 11" id="KW-0863">Zinc-finger</keyword>
<evidence type="ECO:0000256" key="9">
    <source>
        <dbReference type="ARBA" id="ARBA00023163"/>
    </source>
</evidence>
<dbReference type="InterPro" id="IPR013087">
    <property type="entry name" value="Znf_C2H2_type"/>
</dbReference>
<keyword evidence="10" id="KW-0539">Nucleus</keyword>
<dbReference type="PANTHER" id="PTHR23235:SF142">
    <property type="entry name" value="ZINC FINGER PROTEIN 384"/>
    <property type="match status" value="1"/>
</dbReference>
<dbReference type="GO" id="GO:0000981">
    <property type="term" value="F:DNA-binding transcription factor activity, RNA polymerase II-specific"/>
    <property type="evidence" value="ECO:0007669"/>
    <property type="project" value="TreeGrafter"/>
</dbReference>
<feature type="compositionally biased region" description="Basic residues" evidence="12">
    <location>
        <begin position="113"/>
        <end position="122"/>
    </location>
</feature>
<dbReference type="GO" id="GO:0005634">
    <property type="term" value="C:nucleus"/>
    <property type="evidence" value="ECO:0007669"/>
    <property type="project" value="UniProtKB-SubCell"/>
</dbReference>
<proteinExistence type="inferred from homology"/>